<evidence type="ECO:0000313" key="9">
    <source>
        <dbReference type="Proteomes" id="UP000181917"/>
    </source>
</evidence>
<feature type="active site" evidence="5">
    <location>
        <position position="46"/>
    </location>
</feature>
<keyword evidence="5" id="KW-0378">Hydrolase</keyword>
<protein>
    <recommendedName>
        <fullName evidence="3 5">acylphosphatase</fullName>
        <ecNumber evidence="2 5">3.6.1.7</ecNumber>
    </recommendedName>
</protein>
<dbReference type="STRING" id="37928.SAMN04489742_2777"/>
<dbReference type="PROSITE" id="PS00150">
    <property type="entry name" value="ACYLPHOSPHATASE_1"/>
    <property type="match status" value="1"/>
</dbReference>
<comment type="similarity">
    <text evidence="1 6">Belongs to the acylphosphatase family.</text>
</comment>
<dbReference type="RefSeq" id="WP_074703245.1">
    <property type="nucleotide sequence ID" value="NZ_CP018863.1"/>
</dbReference>
<accession>A0A1H1E6J5</accession>
<dbReference type="InterPro" id="IPR017968">
    <property type="entry name" value="Acylphosphatase_CS"/>
</dbReference>
<dbReference type="InterPro" id="IPR020456">
    <property type="entry name" value="Acylphosphatase"/>
</dbReference>
<feature type="active site" evidence="5">
    <location>
        <position position="28"/>
    </location>
</feature>
<dbReference type="Pfam" id="PF00708">
    <property type="entry name" value="Acylphosphatase"/>
    <property type="match status" value="1"/>
</dbReference>
<dbReference type="KEGG" id="acry:AC20117_03570"/>
<gene>
    <name evidence="8" type="ORF">SAMN04489742_2777</name>
</gene>
<dbReference type="InterPro" id="IPR036046">
    <property type="entry name" value="Acylphosphatase-like_dom_sf"/>
</dbReference>
<evidence type="ECO:0000256" key="2">
    <source>
        <dbReference type="ARBA" id="ARBA00012150"/>
    </source>
</evidence>
<keyword evidence="9" id="KW-1185">Reference proteome</keyword>
<reference evidence="8 9" key="1">
    <citation type="submission" date="2016-10" db="EMBL/GenBank/DDBJ databases">
        <authorList>
            <person name="de Groot N.N."/>
        </authorList>
    </citation>
    <scope>NUCLEOTIDE SEQUENCE [LARGE SCALE GENOMIC DNA]</scope>
    <source>
        <strain evidence="8 9">DSM 20117</strain>
    </source>
</reference>
<evidence type="ECO:0000313" key="8">
    <source>
        <dbReference type="EMBL" id="SDQ84118.1"/>
    </source>
</evidence>
<evidence type="ECO:0000256" key="1">
    <source>
        <dbReference type="ARBA" id="ARBA00005614"/>
    </source>
</evidence>
<dbReference type="PANTHER" id="PTHR47268">
    <property type="entry name" value="ACYLPHOSPHATASE"/>
    <property type="match status" value="1"/>
</dbReference>
<name>A0A1H1E6J5_9MICC</name>
<dbReference type="InterPro" id="IPR001792">
    <property type="entry name" value="Acylphosphatase-like_dom"/>
</dbReference>
<evidence type="ECO:0000256" key="4">
    <source>
        <dbReference type="ARBA" id="ARBA00047645"/>
    </source>
</evidence>
<evidence type="ECO:0000256" key="6">
    <source>
        <dbReference type="RuleBase" id="RU004168"/>
    </source>
</evidence>
<dbReference type="PANTHER" id="PTHR47268:SF4">
    <property type="entry name" value="ACYLPHOSPHATASE"/>
    <property type="match status" value="1"/>
</dbReference>
<evidence type="ECO:0000259" key="7">
    <source>
        <dbReference type="PROSITE" id="PS51160"/>
    </source>
</evidence>
<dbReference type="SUPFAM" id="SSF54975">
    <property type="entry name" value="Acylphosphatase/BLUF domain-like"/>
    <property type="match status" value="1"/>
</dbReference>
<dbReference type="EC" id="3.6.1.7" evidence="2 5"/>
<organism evidence="8 9">
    <name type="scientific">Crystallibacter crystallopoietes</name>
    <dbReference type="NCBI Taxonomy" id="37928"/>
    <lineage>
        <taxon>Bacteria</taxon>
        <taxon>Bacillati</taxon>
        <taxon>Actinomycetota</taxon>
        <taxon>Actinomycetes</taxon>
        <taxon>Micrococcales</taxon>
        <taxon>Micrococcaceae</taxon>
        <taxon>Crystallibacter</taxon>
    </lineage>
</organism>
<sequence>MAIDDEVQQNRTRLLAIVSGQVQGVGFRYWAREQAEQLYLHGAAMNQPDGTVKIVAEGPKAAVEDLLARLDSGNTPGQVRSIDATYSRATGEFTRFGVG</sequence>
<dbReference type="Proteomes" id="UP000181917">
    <property type="component" value="Unassembled WGS sequence"/>
</dbReference>
<dbReference type="EMBL" id="FNKH01000002">
    <property type="protein sequence ID" value="SDQ84118.1"/>
    <property type="molecule type" value="Genomic_DNA"/>
</dbReference>
<feature type="domain" description="Acylphosphatase-like" evidence="7">
    <location>
        <begin position="13"/>
        <end position="99"/>
    </location>
</feature>
<dbReference type="OrthoDB" id="3182027at2"/>
<evidence type="ECO:0000256" key="3">
    <source>
        <dbReference type="ARBA" id="ARBA00015991"/>
    </source>
</evidence>
<dbReference type="Gene3D" id="3.30.70.100">
    <property type="match status" value="1"/>
</dbReference>
<dbReference type="AlphaFoldDB" id="A0A1H1E6J5"/>
<dbReference type="GO" id="GO:0003998">
    <property type="term" value="F:acylphosphatase activity"/>
    <property type="evidence" value="ECO:0007669"/>
    <property type="project" value="UniProtKB-EC"/>
</dbReference>
<evidence type="ECO:0000256" key="5">
    <source>
        <dbReference type="PROSITE-ProRule" id="PRU00520"/>
    </source>
</evidence>
<proteinExistence type="inferred from homology"/>
<dbReference type="PROSITE" id="PS51160">
    <property type="entry name" value="ACYLPHOSPHATASE_3"/>
    <property type="match status" value="1"/>
</dbReference>
<comment type="catalytic activity">
    <reaction evidence="4 5">
        <text>an acyl phosphate + H2O = a carboxylate + phosphate + H(+)</text>
        <dbReference type="Rhea" id="RHEA:14965"/>
        <dbReference type="ChEBI" id="CHEBI:15377"/>
        <dbReference type="ChEBI" id="CHEBI:15378"/>
        <dbReference type="ChEBI" id="CHEBI:29067"/>
        <dbReference type="ChEBI" id="CHEBI:43474"/>
        <dbReference type="ChEBI" id="CHEBI:59918"/>
        <dbReference type="EC" id="3.6.1.7"/>
    </reaction>
</comment>